<feature type="compositionally biased region" description="Pro residues" evidence="1">
    <location>
        <begin position="146"/>
        <end position="166"/>
    </location>
</feature>
<gene>
    <name evidence="3" type="ORF">K0O64_11290</name>
</gene>
<reference evidence="3 4" key="1">
    <citation type="submission" date="2021-07" db="EMBL/GenBank/DDBJ databases">
        <title>Whole genome sequencing of non-tuberculosis mycobacteria type-strains.</title>
        <authorList>
            <person name="Igarashi Y."/>
            <person name="Osugi A."/>
            <person name="Mitarai S."/>
        </authorList>
    </citation>
    <scope>NUCLEOTIDE SEQUENCE [LARGE SCALE GENOMIC DNA]</scope>
    <source>
        <strain evidence="3 4">JCM 16370</strain>
    </source>
</reference>
<dbReference type="PRINTS" id="PR01217">
    <property type="entry name" value="PRICHEXTENSN"/>
</dbReference>
<dbReference type="RefSeq" id="WP_071945810.1">
    <property type="nucleotide sequence ID" value="NZ_BAAAVX010000071.1"/>
</dbReference>
<evidence type="ECO:0000256" key="2">
    <source>
        <dbReference type="SAM" id="Phobius"/>
    </source>
</evidence>
<evidence type="ECO:0000256" key="1">
    <source>
        <dbReference type="SAM" id="MobiDB-lite"/>
    </source>
</evidence>
<evidence type="ECO:0000313" key="3">
    <source>
        <dbReference type="EMBL" id="QYL19020.1"/>
    </source>
</evidence>
<dbReference type="EMBL" id="CP080333">
    <property type="protein sequence ID" value="QYL19020.1"/>
    <property type="molecule type" value="Genomic_DNA"/>
</dbReference>
<organism evidence="3 4">
    <name type="scientific">Mycolicibacterium pallens</name>
    <dbReference type="NCBI Taxonomy" id="370524"/>
    <lineage>
        <taxon>Bacteria</taxon>
        <taxon>Bacillati</taxon>
        <taxon>Actinomycetota</taxon>
        <taxon>Actinomycetes</taxon>
        <taxon>Mycobacteriales</taxon>
        <taxon>Mycobacteriaceae</taxon>
        <taxon>Mycolicibacterium</taxon>
    </lineage>
</organism>
<proteinExistence type="predicted"/>
<sequence>MTTSADPTSASAYDTIASADFHTMPSVDSWHPAWSRSPLGDPADAEEPQVVRSGQAPVAAAVAAAVLAFGLLGVVAWDHAGDSRSAVVTVVPAAAHPTAPSAASVPAPRANADVLVTAPPALPDIQPAPPVVRTAAAPVHQSVVAAPPPSPAADAPLPPPDAPAPAAPSVNATPVVIVNVPLPQLPAPSPVPLPKLPPPPSVPPAPPPLPTLKLPTPSLPAFCLPPKHLVNGQCA</sequence>
<keyword evidence="2" id="KW-0812">Transmembrane</keyword>
<protein>
    <submittedName>
        <fullName evidence="3">Uncharacterized protein</fullName>
    </submittedName>
</protein>
<keyword evidence="2" id="KW-1133">Transmembrane helix</keyword>
<keyword evidence="2" id="KW-0472">Membrane</keyword>
<feature type="region of interest" description="Disordered" evidence="1">
    <location>
        <begin position="144"/>
        <end position="166"/>
    </location>
</feature>
<keyword evidence="4" id="KW-1185">Reference proteome</keyword>
<feature type="transmembrane region" description="Helical" evidence="2">
    <location>
        <begin position="58"/>
        <end position="77"/>
    </location>
</feature>
<evidence type="ECO:0000313" key="4">
    <source>
        <dbReference type="Proteomes" id="UP000825367"/>
    </source>
</evidence>
<dbReference type="Proteomes" id="UP000825367">
    <property type="component" value="Chromosome"/>
</dbReference>
<name>A0ABX8VMJ5_9MYCO</name>
<accession>A0ABX8VMJ5</accession>